<dbReference type="Pfam" id="PF16166">
    <property type="entry name" value="TIC20"/>
    <property type="match status" value="1"/>
</dbReference>
<evidence type="ECO:0000256" key="6">
    <source>
        <dbReference type="ARBA" id="ARBA00023136"/>
    </source>
</evidence>
<comment type="caution">
    <text evidence="7">Lacks conserved residue(s) required for the propagation of feature annotation.</text>
</comment>
<keyword evidence="6 7" id="KW-0472">Membrane</keyword>
<evidence type="ECO:0000256" key="5">
    <source>
        <dbReference type="ARBA" id="ARBA00022989"/>
    </source>
</evidence>
<comment type="similarity">
    <text evidence="2 7">Belongs to the Tic20 family.</text>
</comment>
<name>A0A6V7P725_ANACO</name>
<dbReference type="AlphaFoldDB" id="A0A6V7P725"/>
<keyword evidence="7" id="KW-0934">Plastid</keyword>
<evidence type="ECO:0000256" key="3">
    <source>
        <dbReference type="ARBA" id="ARBA00022692"/>
    </source>
</evidence>
<dbReference type="EMBL" id="LR862146">
    <property type="protein sequence ID" value="CAD1826643.1"/>
    <property type="molecule type" value="Genomic_DNA"/>
</dbReference>
<keyword evidence="5 7" id="KW-1133">Transmembrane helix</keyword>
<protein>
    <recommendedName>
        <fullName evidence="7">Protein TIC 20</fullName>
    </recommendedName>
</protein>
<comment type="function">
    <text evidence="7">Involved in protein precursor import into chloroplasts.</text>
</comment>
<gene>
    <name evidence="8" type="ORF">CB5_LOCUS9854</name>
</gene>
<organism evidence="8">
    <name type="scientific">Ananas comosus var. bracteatus</name>
    <name type="common">red pineapple</name>
    <dbReference type="NCBI Taxonomy" id="296719"/>
    <lineage>
        <taxon>Eukaryota</taxon>
        <taxon>Viridiplantae</taxon>
        <taxon>Streptophyta</taxon>
        <taxon>Embryophyta</taxon>
        <taxon>Tracheophyta</taxon>
        <taxon>Spermatophyta</taxon>
        <taxon>Magnoliopsida</taxon>
        <taxon>Liliopsida</taxon>
        <taxon>Poales</taxon>
        <taxon>Bromeliaceae</taxon>
        <taxon>Bromelioideae</taxon>
        <taxon>Ananas</taxon>
    </lineage>
</organism>
<sequence length="198" mass="21477">MRSGPVGLLFRGSWTFSLGFPGPDYRLSGIRCRILPSPHHPRPGGSWVRHLPSIRGAGRPYPTARSIAASLDLGWILSSALISSATLTQRAITPSRCSRYVRFNTMQAIVLDVLLIFPDILELRDPQSADSTVFFFFFLLVSLVYGSTACLLSQIPSLPVVAYAADRQQEAPAQLLWLCSAVQHAAAGREHGAASDAA</sequence>
<dbReference type="GO" id="GO:0009706">
    <property type="term" value="C:chloroplast inner membrane"/>
    <property type="evidence" value="ECO:0007669"/>
    <property type="project" value="UniProtKB-SubCell"/>
</dbReference>
<evidence type="ECO:0000313" key="8">
    <source>
        <dbReference type="EMBL" id="CAD1826643.1"/>
    </source>
</evidence>
<reference evidence="8" key="1">
    <citation type="submission" date="2020-07" db="EMBL/GenBank/DDBJ databases">
        <authorList>
            <person name="Lin J."/>
        </authorList>
    </citation>
    <scope>NUCLEOTIDE SEQUENCE</scope>
</reference>
<evidence type="ECO:0000256" key="4">
    <source>
        <dbReference type="ARBA" id="ARBA00022780"/>
    </source>
</evidence>
<keyword evidence="7" id="KW-0150">Chloroplast</keyword>
<dbReference type="PANTHER" id="PTHR33510">
    <property type="entry name" value="PROTEIN TIC 20-II, CHLOROPLASTIC"/>
    <property type="match status" value="1"/>
</dbReference>
<keyword evidence="3 7" id="KW-0812">Transmembrane</keyword>
<evidence type="ECO:0000256" key="7">
    <source>
        <dbReference type="RuleBase" id="RU367003"/>
    </source>
</evidence>
<keyword evidence="4" id="KW-1001">Plastid inner membrane</keyword>
<feature type="transmembrane region" description="Helical" evidence="7">
    <location>
        <begin position="133"/>
        <end position="152"/>
    </location>
</feature>
<comment type="subcellular location">
    <subcellularLocation>
        <location evidence="1">Plastid</location>
        <location evidence="1">Chloroplast inner membrane</location>
        <topology evidence="1">Multi-pass membrane protein</topology>
    </subcellularLocation>
    <subcellularLocation>
        <location evidence="7">Plastid</location>
        <location evidence="7">Chloroplast membrane</location>
        <topology evidence="7">Multi-pass membrane protein</topology>
    </subcellularLocation>
</comment>
<proteinExistence type="inferred from homology"/>
<dbReference type="PANTHER" id="PTHR33510:SF11">
    <property type="entry name" value="PROTEIN TIC 20-V, CHLOROPLASTIC"/>
    <property type="match status" value="1"/>
</dbReference>
<evidence type="ECO:0000256" key="2">
    <source>
        <dbReference type="ARBA" id="ARBA00009596"/>
    </source>
</evidence>
<evidence type="ECO:0000256" key="1">
    <source>
        <dbReference type="ARBA" id="ARBA00004478"/>
    </source>
</evidence>
<dbReference type="InterPro" id="IPR005691">
    <property type="entry name" value="Tic20"/>
</dbReference>
<accession>A0A6V7P725</accession>